<dbReference type="InterPro" id="IPR001810">
    <property type="entry name" value="F-box_dom"/>
</dbReference>
<dbReference type="SMART" id="SM00256">
    <property type="entry name" value="FBOX"/>
    <property type="match status" value="1"/>
</dbReference>
<dbReference type="PANTHER" id="PTHR47850">
    <property type="entry name" value="F-BOX/KELCH-REPEAT PROTEIN OR23"/>
    <property type="match status" value="1"/>
</dbReference>
<dbReference type="SMART" id="SM00612">
    <property type="entry name" value="Kelch"/>
    <property type="match status" value="2"/>
</dbReference>
<gene>
    <name evidence="2" type="ORF">KP509_27G058900</name>
</gene>
<reference evidence="2 3" key="1">
    <citation type="submission" date="2021-08" db="EMBL/GenBank/DDBJ databases">
        <title>WGS assembly of Ceratopteris richardii.</title>
        <authorList>
            <person name="Marchant D.B."/>
            <person name="Chen G."/>
            <person name="Jenkins J."/>
            <person name="Shu S."/>
            <person name="Leebens-Mack J."/>
            <person name="Grimwood J."/>
            <person name="Schmutz J."/>
            <person name="Soltis P."/>
            <person name="Soltis D."/>
            <person name="Chen Z.-H."/>
        </authorList>
    </citation>
    <scope>NUCLEOTIDE SEQUENCE [LARGE SCALE GENOMIC DNA]</scope>
    <source>
        <strain evidence="2">Whitten #5841</strain>
        <tissue evidence="2">Leaf</tissue>
    </source>
</reference>
<sequence length="391" mass="44181">METLRTRDKQFDGSIVPGLPDDLAHLCLAFVPLCHHGRLKVVCKSWHAALSSKILLNIRNRWKKAEEFLCIFRDDPSVAGGEIFDPRNKAWALLPLMPCDLSTYGLSNFCCVAVGAEVFVIGGSLFDARNYPLDKPLASSAVFKCDIFCGSWKQLSDMTVPRGSFACAVSDDFLIVAGGSSRHITLPSEGDGVSTVEIYDMKRNEWHFQEGLKTIRAGCVGFLYNEEFWVIGGYGGSRTIAGVLPADEHYRDGEILNLRSGEWRYLQPMWKEGERRKLGQVAIIEKDESFGIFMLEGSIIFRYNFSANVWIRESVLPRKVFVKASSRMVALDGELFVYSEEQYLDPYSTGRPSLLFQVYAPKKKSWRFVSTQPVLYHSPRHPWTATCTIRL</sequence>
<dbReference type="Pfam" id="PF01344">
    <property type="entry name" value="Kelch_1"/>
    <property type="match status" value="1"/>
</dbReference>
<dbReference type="InterPro" id="IPR006652">
    <property type="entry name" value="Kelch_1"/>
</dbReference>
<evidence type="ECO:0000259" key="1">
    <source>
        <dbReference type="SMART" id="SM00256"/>
    </source>
</evidence>
<dbReference type="PANTHER" id="PTHR47850:SF1">
    <property type="entry name" value="F-BOX_KELCH-REPEAT PROTEIN OR23"/>
    <property type="match status" value="1"/>
</dbReference>
<organism evidence="2 3">
    <name type="scientific">Ceratopteris richardii</name>
    <name type="common">Triangle waterfern</name>
    <dbReference type="NCBI Taxonomy" id="49495"/>
    <lineage>
        <taxon>Eukaryota</taxon>
        <taxon>Viridiplantae</taxon>
        <taxon>Streptophyta</taxon>
        <taxon>Embryophyta</taxon>
        <taxon>Tracheophyta</taxon>
        <taxon>Polypodiopsida</taxon>
        <taxon>Polypodiidae</taxon>
        <taxon>Polypodiales</taxon>
        <taxon>Pteridineae</taxon>
        <taxon>Pteridaceae</taxon>
        <taxon>Parkerioideae</taxon>
        <taxon>Ceratopteris</taxon>
    </lineage>
</organism>
<evidence type="ECO:0000313" key="2">
    <source>
        <dbReference type="EMBL" id="KAH7295648.1"/>
    </source>
</evidence>
<dbReference type="Gene3D" id="2.120.10.80">
    <property type="entry name" value="Kelch-type beta propeller"/>
    <property type="match status" value="1"/>
</dbReference>
<dbReference type="InterPro" id="IPR015915">
    <property type="entry name" value="Kelch-typ_b-propeller"/>
</dbReference>
<dbReference type="Proteomes" id="UP000825935">
    <property type="component" value="Chromosome 27"/>
</dbReference>
<dbReference type="EMBL" id="CM035432">
    <property type="protein sequence ID" value="KAH7295648.1"/>
    <property type="molecule type" value="Genomic_DNA"/>
</dbReference>
<dbReference type="AlphaFoldDB" id="A0A8T2RJ88"/>
<dbReference type="EMBL" id="CM035432">
    <property type="protein sequence ID" value="KAH7295647.1"/>
    <property type="molecule type" value="Genomic_DNA"/>
</dbReference>
<evidence type="ECO:0000313" key="3">
    <source>
        <dbReference type="Proteomes" id="UP000825935"/>
    </source>
</evidence>
<name>A0A8T2RJ88_CERRI</name>
<protein>
    <recommendedName>
        <fullName evidence="1">F-box domain-containing protein</fullName>
    </recommendedName>
</protein>
<keyword evidence="3" id="KW-1185">Reference proteome</keyword>
<accession>A0A8T2RJ88</accession>
<dbReference type="Pfam" id="PF00646">
    <property type="entry name" value="F-box"/>
    <property type="match status" value="1"/>
</dbReference>
<comment type="caution">
    <text evidence="2">The sequence shown here is derived from an EMBL/GenBank/DDBJ whole genome shotgun (WGS) entry which is preliminary data.</text>
</comment>
<dbReference type="InterPro" id="IPR036047">
    <property type="entry name" value="F-box-like_dom_sf"/>
</dbReference>
<proteinExistence type="predicted"/>
<dbReference type="SUPFAM" id="SSF81383">
    <property type="entry name" value="F-box domain"/>
    <property type="match status" value="1"/>
</dbReference>
<dbReference type="SUPFAM" id="SSF117281">
    <property type="entry name" value="Kelch motif"/>
    <property type="match status" value="1"/>
</dbReference>
<dbReference type="CDD" id="cd22152">
    <property type="entry name" value="F-box_AtAFR-like"/>
    <property type="match status" value="1"/>
</dbReference>
<feature type="domain" description="F-box" evidence="1">
    <location>
        <begin position="19"/>
        <end position="59"/>
    </location>
</feature>
<dbReference type="OrthoDB" id="45365at2759"/>